<evidence type="ECO:0000256" key="6">
    <source>
        <dbReference type="ARBA" id="ARBA00023136"/>
    </source>
</evidence>
<feature type="transmembrane region" description="Helical" evidence="7">
    <location>
        <begin position="139"/>
        <end position="167"/>
    </location>
</feature>
<dbReference type="RefSeq" id="WP_076578122.1">
    <property type="nucleotide sequence ID" value="NZ_CP019327.1"/>
</dbReference>
<dbReference type="EMBL" id="FTNP01000001">
    <property type="protein sequence ID" value="SIR05330.1"/>
    <property type="molecule type" value="Genomic_DNA"/>
</dbReference>
<evidence type="ECO:0000256" key="7">
    <source>
        <dbReference type="SAM" id="Phobius"/>
    </source>
</evidence>
<feature type="transmembrane region" description="Helical" evidence="7">
    <location>
        <begin position="102"/>
        <end position="127"/>
    </location>
</feature>
<evidence type="ECO:0000313" key="12">
    <source>
        <dbReference type="Proteomes" id="UP000187321"/>
    </source>
</evidence>
<feature type="transmembrane region" description="Helical" evidence="7">
    <location>
        <begin position="384"/>
        <end position="405"/>
    </location>
</feature>
<evidence type="ECO:0000313" key="10">
    <source>
        <dbReference type="EMBL" id="SIR05330.1"/>
    </source>
</evidence>
<keyword evidence="4 7" id="KW-0812">Transmembrane</keyword>
<dbReference type="PANTHER" id="PTHR23517">
    <property type="entry name" value="RESISTANCE PROTEIN MDTM, PUTATIVE-RELATED-RELATED"/>
    <property type="match status" value="1"/>
</dbReference>
<evidence type="ECO:0000256" key="4">
    <source>
        <dbReference type="ARBA" id="ARBA00022692"/>
    </source>
</evidence>
<dbReference type="GO" id="GO:0022857">
    <property type="term" value="F:transmembrane transporter activity"/>
    <property type="evidence" value="ECO:0007669"/>
    <property type="project" value="InterPro"/>
</dbReference>
<dbReference type="SUPFAM" id="SSF103473">
    <property type="entry name" value="MFS general substrate transporter"/>
    <property type="match status" value="1"/>
</dbReference>
<evidence type="ECO:0000313" key="11">
    <source>
        <dbReference type="Proteomes" id="UP000185687"/>
    </source>
</evidence>
<dbReference type="Proteomes" id="UP000185687">
    <property type="component" value="Unassembled WGS sequence"/>
</dbReference>
<reference evidence="10 11" key="2">
    <citation type="submission" date="2017-01" db="EMBL/GenBank/DDBJ databases">
        <authorList>
            <person name="Mah S.A."/>
            <person name="Swanson W.J."/>
            <person name="Moy G.W."/>
            <person name="Vacquier V.D."/>
        </authorList>
    </citation>
    <scope>NUCLEOTIDE SEQUENCE [LARGE SCALE GENOMIC DNA]</scope>
    <source>
        <strain evidence="10 11">CGMCC 1.8909</strain>
    </source>
</reference>
<feature type="transmembrane region" description="Helical" evidence="7">
    <location>
        <begin position="76"/>
        <end position="96"/>
    </location>
</feature>
<feature type="transmembrane region" description="Helical" evidence="7">
    <location>
        <begin position="290"/>
        <end position="308"/>
    </location>
</feature>
<organism evidence="10 11">
    <name type="scientific">Natronorubrum daqingense</name>
    <dbReference type="NCBI Taxonomy" id="588898"/>
    <lineage>
        <taxon>Archaea</taxon>
        <taxon>Methanobacteriati</taxon>
        <taxon>Methanobacteriota</taxon>
        <taxon>Stenosarchaea group</taxon>
        <taxon>Halobacteria</taxon>
        <taxon>Halobacteriales</taxon>
        <taxon>Natrialbaceae</taxon>
        <taxon>Natronorubrum</taxon>
    </lineage>
</organism>
<feature type="transmembrane region" description="Helical" evidence="7">
    <location>
        <begin position="258"/>
        <end position="278"/>
    </location>
</feature>
<dbReference type="Proteomes" id="UP000187321">
    <property type="component" value="Chromosome"/>
</dbReference>
<reference evidence="9 12" key="1">
    <citation type="submission" date="2017-01" db="EMBL/GenBank/DDBJ databases">
        <title>Complete genome sequence of Haloterrigena daqingensis type strain (JX313T).</title>
        <authorList>
            <person name="Shuang W."/>
        </authorList>
    </citation>
    <scope>NUCLEOTIDE SEQUENCE [LARGE SCALE GENOMIC DNA]</scope>
    <source>
        <strain evidence="9 12">JX313</strain>
    </source>
</reference>
<dbReference type="KEGG" id="hda:BB347_04145"/>
<keyword evidence="6 7" id="KW-0472">Membrane</keyword>
<evidence type="ECO:0000256" key="2">
    <source>
        <dbReference type="ARBA" id="ARBA00022448"/>
    </source>
</evidence>
<keyword evidence="11" id="KW-1185">Reference proteome</keyword>
<dbReference type="PROSITE" id="PS50850">
    <property type="entry name" value="MFS"/>
    <property type="match status" value="1"/>
</dbReference>
<dbReference type="Pfam" id="PF07690">
    <property type="entry name" value="MFS_1"/>
    <property type="match status" value="1"/>
</dbReference>
<dbReference type="EMBL" id="CP019327">
    <property type="protein sequence ID" value="APX95870.1"/>
    <property type="molecule type" value="Genomic_DNA"/>
</dbReference>
<sequence length="406" mass="41988">MSVRETAQRITHYDVLLLAATIWFLGKFLRYAFPPLFDSFQLSYGVSNAVLGASYTGFMLVYAAMQFPSGVLADRFGSVLVVTTGALVAGVAALILVVDSPFLVLVVAMLIMGAGTGAHKTVAVRLLSRAYPARTGRALGILDTFGAFGGVVAPAAVVAVAGVSFALGDSWRMIFLVAGLTALALAVAFRVRVPKRVPGETHGDAATSAISAGNISQYASLFRDWRFAVFALLTVLFSFTYNGFVAFAPLYLTQEAGLSEAAAGLLYSALFLASLVQLVTGDLSDRLGKLPIIVFLLGLASIALIAFISLTDSAGPVVLGATLVAVGIGSHGFRPVRGAYLMAVIPDDVAGGGLGVVRTLLMAAGAVSPAIVGTLSEVVGFQPAFGVLAASIVAATVLSVFLWVLE</sequence>
<evidence type="ECO:0000256" key="5">
    <source>
        <dbReference type="ARBA" id="ARBA00022989"/>
    </source>
</evidence>
<protein>
    <submittedName>
        <fullName evidence="9">MFS transporter</fullName>
    </submittedName>
    <submittedName>
        <fullName evidence="10">Sugar phosphate permease</fullName>
    </submittedName>
</protein>
<feature type="transmembrane region" description="Helical" evidence="7">
    <location>
        <begin position="12"/>
        <end position="33"/>
    </location>
</feature>
<dbReference type="GO" id="GO:0005886">
    <property type="term" value="C:plasma membrane"/>
    <property type="evidence" value="ECO:0007669"/>
    <property type="project" value="UniProtKB-SubCell"/>
</dbReference>
<evidence type="ECO:0000256" key="3">
    <source>
        <dbReference type="ARBA" id="ARBA00022475"/>
    </source>
</evidence>
<proteinExistence type="predicted"/>
<dbReference type="Gene3D" id="1.20.1250.20">
    <property type="entry name" value="MFS general substrate transporter like domains"/>
    <property type="match status" value="2"/>
</dbReference>
<dbReference type="AlphaFoldDB" id="A0A1N6XSM1"/>
<dbReference type="InterPro" id="IPR036259">
    <property type="entry name" value="MFS_trans_sf"/>
</dbReference>
<feature type="transmembrane region" description="Helical" evidence="7">
    <location>
        <begin position="45"/>
        <end position="64"/>
    </location>
</feature>
<dbReference type="InterPro" id="IPR011701">
    <property type="entry name" value="MFS"/>
</dbReference>
<dbReference type="PANTHER" id="PTHR23517:SF3">
    <property type="entry name" value="INTEGRAL MEMBRANE TRANSPORT PROTEIN"/>
    <property type="match status" value="1"/>
</dbReference>
<feature type="transmembrane region" description="Helical" evidence="7">
    <location>
        <begin position="227"/>
        <end position="252"/>
    </location>
</feature>
<keyword evidence="3" id="KW-1003">Cell membrane</keyword>
<feature type="transmembrane region" description="Helical" evidence="7">
    <location>
        <begin position="173"/>
        <end position="191"/>
    </location>
</feature>
<feature type="domain" description="Major facilitator superfamily (MFS) profile" evidence="8">
    <location>
        <begin position="15"/>
        <end position="406"/>
    </location>
</feature>
<gene>
    <name evidence="9" type="ORF">BB347_04145</name>
    <name evidence="10" type="ORF">SAMN05421809_0208</name>
</gene>
<feature type="transmembrane region" description="Helical" evidence="7">
    <location>
        <begin position="314"/>
        <end position="333"/>
    </location>
</feature>
<keyword evidence="5 7" id="KW-1133">Transmembrane helix</keyword>
<keyword evidence="2" id="KW-0813">Transport</keyword>
<accession>A0A1N6XSM1</accession>
<dbReference type="InterPro" id="IPR050171">
    <property type="entry name" value="MFS_Transporters"/>
</dbReference>
<dbReference type="STRING" id="588898.BB347_04145"/>
<dbReference type="OrthoDB" id="204820at2157"/>
<comment type="subcellular location">
    <subcellularLocation>
        <location evidence="1">Cell membrane</location>
        <topology evidence="1">Multi-pass membrane protein</topology>
    </subcellularLocation>
</comment>
<dbReference type="GeneID" id="30955106"/>
<name>A0A1N6XSM1_9EURY</name>
<evidence type="ECO:0000313" key="9">
    <source>
        <dbReference type="EMBL" id="APX95870.1"/>
    </source>
</evidence>
<evidence type="ECO:0000256" key="1">
    <source>
        <dbReference type="ARBA" id="ARBA00004651"/>
    </source>
</evidence>
<feature type="transmembrane region" description="Helical" evidence="7">
    <location>
        <begin position="354"/>
        <end position="372"/>
    </location>
</feature>
<evidence type="ECO:0000259" key="8">
    <source>
        <dbReference type="PROSITE" id="PS50850"/>
    </source>
</evidence>
<dbReference type="InterPro" id="IPR020846">
    <property type="entry name" value="MFS_dom"/>
</dbReference>